<dbReference type="SUPFAM" id="SSF69304">
    <property type="entry name" value="Tricorn protease N-terminal domain"/>
    <property type="match status" value="1"/>
</dbReference>
<dbReference type="InterPro" id="IPR006026">
    <property type="entry name" value="Peptidase_Metallo"/>
</dbReference>
<organism evidence="2 3">
    <name type="scientific">Marasmius crinis-equi</name>
    <dbReference type="NCBI Taxonomy" id="585013"/>
    <lineage>
        <taxon>Eukaryota</taxon>
        <taxon>Fungi</taxon>
        <taxon>Dikarya</taxon>
        <taxon>Basidiomycota</taxon>
        <taxon>Agaricomycotina</taxon>
        <taxon>Agaricomycetes</taxon>
        <taxon>Agaricomycetidae</taxon>
        <taxon>Agaricales</taxon>
        <taxon>Marasmiineae</taxon>
        <taxon>Marasmiaceae</taxon>
        <taxon>Marasmius</taxon>
    </lineage>
</organism>
<sequence length="543" mass="62617">MANREVAWCGEVFLPTGDDDDSAHSSASKPNPSFAPTSQRLILLKDRKWPGNGVRLRVGFIDKPSPSLELQKRVVRHMNAWSEFCNVRFTLIYVPWAAEVRVSFTGWDNGKYASWCWSSVGIDVLRKTDRDRPTMMLTGLSMKTDERTFTQFVRHETGHTLGFVHEHLRPELVARLDREKTITAYKGTWEDEMTIAHVLTPLWTEDSSRYLATEVADVHSIMCYPIGTRCLKDNMKDRPITGGRDISIYDKGQAAKIYPIHEPDAWVLSSDKQTIGIAASGEALFLRLESGEIRQVFDFKDTKIGEVDDPITTKLIASGDRLYRLEAGGCIYQWNGTFGSDTKEWSRIEKNPQIVQVETCGKHIYYRTESGMIATYRNGTWTNLYRGKDTTWISATENHLYRQDDEGEIYELPIPHDWKRIGGTQDYADSNIVQIATTWRNVYQHCENGDIWMYAGVDQNWTRVYRQQKPKPFLIEASEDRLFRIEVHEHDDGSDVWVNDDNTEEGWKSLEIEKNWSYFIYTGGFVWEFVRETGDVTRYIGAC</sequence>
<dbReference type="EMBL" id="JBAHYK010001225">
    <property type="protein sequence ID" value="KAL0568947.1"/>
    <property type="molecule type" value="Genomic_DNA"/>
</dbReference>
<name>A0ABR3F163_9AGAR</name>
<dbReference type="SUPFAM" id="SSF55486">
    <property type="entry name" value="Metalloproteases ('zincins'), catalytic domain"/>
    <property type="match status" value="1"/>
</dbReference>
<accession>A0ABR3F163</accession>
<feature type="domain" description="Peptidase metallopeptidase" evidence="1">
    <location>
        <begin position="45"/>
        <end position="201"/>
    </location>
</feature>
<protein>
    <recommendedName>
        <fullName evidence="1">Peptidase metallopeptidase domain-containing protein</fullName>
    </recommendedName>
</protein>
<proteinExistence type="predicted"/>
<reference evidence="2 3" key="1">
    <citation type="submission" date="2024-02" db="EMBL/GenBank/DDBJ databases">
        <title>A draft genome for the cacao thread blight pathogen Marasmius crinis-equi.</title>
        <authorList>
            <person name="Cohen S.P."/>
            <person name="Baruah I.K."/>
            <person name="Amoako-Attah I."/>
            <person name="Bukari Y."/>
            <person name="Meinhardt L.W."/>
            <person name="Bailey B.A."/>
        </authorList>
    </citation>
    <scope>NUCLEOTIDE SEQUENCE [LARGE SCALE GENOMIC DNA]</scope>
    <source>
        <strain evidence="2 3">GH-76</strain>
    </source>
</reference>
<evidence type="ECO:0000259" key="1">
    <source>
        <dbReference type="SMART" id="SM00235"/>
    </source>
</evidence>
<evidence type="ECO:0000313" key="3">
    <source>
        <dbReference type="Proteomes" id="UP001465976"/>
    </source>
</evidence>
<comment type="caution">
    <text evidence="2">The sequence shown here is derived from an EMBL/GenBank/DDBJ whole genome shotgun (WGS) entry which is preliminary data.</text>
</comment>
<evidence type="ECO:0000313" key="2">
    <source>
        <dbReference type="EMBL" id="KAL0568947.1"/>
    </source>
</evidence>
<dbReference type="Gene3D" id="3.40.390.10">
    <property type="entry name" value="Collagenase (Catalytic Domain)"/>
    <property type="match status" value="1"/>
</dbReference>
<gene>
    <name evidence="2" type="ORF">V5O48_013028</name>
</gene>
<keyword evidence="3" id="KW-1185">Reference proteome</keyword>
<dbReference type="InterPro" id="IPR024079">
    <property type="entry name" value="MetalloPept_cat_dom_sf"/>
</dbReference>
<dbReference type="SMART" id="SM00235">
    <property type="entry name" value="ZnMc"/>
    <property type="match status" value="1"/>
</dbReference>
<dbReference type="Proteomes" id="UP001465976">
    <property type="component" value="Unassembled WGS sequence"/>
</dbReference>